<gene>
    <name evidence="3" type="ORF">QCA50_010739</name>
</gene>
<evidence type="ECO:0000313" key="4">
    <source>
        <dbReference type="Proteomes" id="UP001385951"/>
    </source>
</evidence>
<reference evidence="3 4" key="1">
    <citation type="submission" date="2022-09" db="EMBL/GenBank/DDBJ databases">
        <authorList>
            <person name="Palmer J.M."/>
        </authorList>
    </citation>
    <scope>NUCLEOTIDE SEQUENCE [LARGE SCALE GENOMIC DNA]</scope>
    <source>
        <strain evidence="3 4">DSM 7382</strain>
    </source>
</reference>
<dbReference type="GO" id="GO:0000981">
    <property type="term" value="F:DNA-binding transcription factor activity, RNA polymerase II-specific"/>
    <property type="evidence" value="ECO:0007669"/>
    <property type="project" value="InterPro"/>
</dbReference>
<dbReference type="Pfam" id="PF00172">
    <property type="entry name" value="Zn_clus"/>
    <property type="match status" value="1"/>
</dbReference>
<protein>
    <recommendedName>
        <fullName evidence="2">Zn(2)-C6 fungal-type domain-containing protein</fullName>
    </recommendedName>
</protein>
<sequence>MARSGRSGSPRTPTSPVWASGQFEQVPLRQGRRKRTQTACTSCHHNKRKCDGTGPCSTCYFAQRECVYKDRKGKVIPAPVQAHKDLQVIVTTVDLERPSDAILTYRTGADAGTYITDCKSPRLEL</sequence>
<dbReference type="InterPro" id="IPR001138">
    <property type="entry name" value="Zn2Cys6_DnaBD"/>
</dbReference>
<organism evidence="3 4">
    <name type="scientific">Cerrena zonata</name>
    <dbReference type="NCBI Taxonomy" id="2478898"/>
    <lineage>
        <taxon>Eukaryota</taxon>
        <taxon>Fungi</taxon>
        <taxon>Dikarya</taxon>
        <taxon>Basidiomycota</taxon>
        <taxon>Agaricomycotina</taxon>
        <taxon>Agaricomycetes</taxon>
        <taxon>Polyporales</taxon>
        <taxon>Cerrenaceae</taxon>
        <taxon>Cerrena</taxon>
    </lineage>
</organism>
<dbReference type="InterPro" id="IPR052783">
    <property type="entry name" value="Metabolic/Drug-Res_Regulator"/>
</dbReference>
<evidence type="ECO:0000259" key="2">
    <source>
        <dbReference type="PROSITE" id="PS50048"/>
    </source>
</evidence>
<feature type="domain" description="Zn(2)-C6 fungal-type" evidence="2">
    <location>
        <begin position="39"/>
        <end position="68"/>
    </location>
</feature>
<accession>A0AAW0GA61</accession>
<evidence type="ECO:0000313" key="3">
    <source>
        <dbReference type="EMBL" id="KAK7685930.1"/>
    </source>
</evidence>
<name>A0AAW0GA61_9APHY</name>
<dbReference type="CDD" id="cd00067">
    <property type="entry name" value="GAL4"/>
    <property type="match status" value="1"/>
</dbReference>
<dbReference type="Gene3D" id="4.10.240.10">
    <property type="entry name" value="Zn(2)-C6 fungal-type DNA-binding domain"/>
    <property type="match status" value="1"/>
</dbReference>
<dbReference type="PROSITE" id="PS00463">
    <property type="entry name" value="ZN2_CY6_FUNGAL_1"/>
    <property type="match status" value="1"/>
</dbReference>
<dbReference type="Proteomes" id="UP001385951">
    <property type="component" value="Unassembled WGS sequence"/>
</dbReference>
<feature type="region of interest" description="Disordered" evidence="1">
    <location>
        <begin position="1"/>
        <end position="31"/>
    </location>
</feature>
<dbReference type="InterPro" id="IPR036864">
    <property type="entry name" value="Zn2-C6_fun-type_DNA-bd_sf"/>
</dbReference>
<dbReference type="PANTHER" id="PTHR47655">
    <property type="entry name" value="QUINIC ACID UTILIZATION ACTIVATOR"/>
    <property type="match status" value="1"/>
</dbReference>
<dbReference type="EMBL" id="JASBNA010000018">
    <property type="protein sequence ID" value="KAK7685930.1"/>
    <property type="molecule type" value="Genomic_DNA"/>
</dbReference>
<evidence type="ECO:0000256" key="1">
    <source>
        <dbReference type="SAM" id="MobiDB-lite"/>
    </source>
</evidence>
<dbReference type="AlphaFoldDB" id="A0AAW0GA61"/>
<dbReference type="GO" id="GO:0008270">
    <property type="term" value="F:zinc ion binding"/>
    <property type="evidence" value="ECO:0007669"/>
    <property type="project" value="InterPro"/>
</dbReference>
<dbReference type="SMART" id="SM00066">
    <property type="entry name" value="GAL4"/>
    <property type="match status" value="1"/>
</dbReference>
<dbReference type="PROSITE" id="PS50048">
    <property type="entry name" value="ZN2_CY6_FUNGAL_2"/>
    <property type="match status" value="1"/>
</dbReference>
<comment type="caution">
    <text evidence="3">The sequence shown here is derived from an EMBL/GenBank/DDBJ whole genome shotgun (WGS) entry which is preliminary data.</text>
</comment>
<dbReference type="SUPFAM" id="SSF57701">
    <property type="entry name" value="Zn2/Cys6 DNA-binding domain"/>
    <property type="match status" value="1"/>
</dbReference>
<keyword evidence="4" id="KW-1185">Reference proteome</keyword>
<proteinExistence type="predicted"/>
<feature type="compositionally biased region" description="Polar residues" evidence="1">
    <location>
        <begin position="1"/>
        <end position="17"/>
    </location>
</feature>